<keyword evidence="2" id="KW-1185">Reference proteome</keyword>
<protein>
    <submittedName>
        <fullName evidence="1">Uncharacterized protein</fullName>
    </submittedName>
</protein>
<gene>
    <name evidence="1" type="ORF">DILT_LOCUS3139</name>
</gene>
<dbReference type="AlphaFoldDB" id="A0A3P6T6J5"/>
<evidence type="ECO:0000313" key="1">
    <source>
        <dbReference type="EMBL" id="VDK80737.1"/>
    </source>
</evidence>
<accession>A0A3P6T6J5</accession>
<reference evidence="1 2" key="1">
    <citation type="submission" date="2018-11" db="EMBL/GenBank/DDBJ databases">
        <authorList>
            <consortium name="Pathogen Informatics"/>
        </authorList>
    </citation>
    <scope>NUCLEOTIDE SEQUENCE [LARGE SCALE GENOMIC DNA]</scope>
</reference>
<dbReference type="Proteomes" id="UP000281553">
    <property type="component" value="Unassembled WGS sequence"/>
</dbReference>
<dbReference type="OrthoDB" id="10506098at2759"/>
<sequence length="98" mass="10926">MYVKFDFMYKSNSEVLELACAARESLAFRGLVQSLSVVLSSPMNLTRHKVSSFLIVHQSRELLPKVERVALKAFKADQAIVIVPADKGCSTVVLNRID</sequence>
<dbReference type="EMBL" id="UYRU01043200">
    <property type="protein sequence ID" value="VDK80737.1"/>
    <property type="molecule type" value="Genomic_DNA"/>
</dbReference>
<name>A0A3P6T6J5_DIBLA</name>
<organism evidence="1 2">
    <name type="scientific">Dibothriocephalus latus</name>
    <name type="common">Fish tapeworm</name>
    <name type="synonym">Diphyllobothrium latum</name>
    <dbReference type="NCBI Taxonomy" id="60516"/>
    <lineage>
        <taxon>Eukaryota</taxon>
        <taxon>Metazoa</taxon>
        <taxon>Spiralia</taxon>
        <taxon>Lophotrochozoa</taxon>
        <taxon>Platyhelminthes</taxon>
        <taxon>Cestoda</taxon>
        <taxon>Eucestoda</taxon>
        <taxon>Diphyllobothriidea</taxon>
        <taxon>Diphyllobothriidae</taxon>
        <taxon>Dibothriocephalus</taxon>
    </lineage>
</organism>
<proteinExistence type="predicted"/>
<evidence type="ECO:0000313" key="2">
    <source>
        <dbReference type="Proteomes" id="UP000281553"/>
    </source>
</evidence>